<keyword evidence="4" id="KW-0677">Repeat</keyword>
<dbReference type="InterPro" id="IPR054532">
    <property type="entry name" value="TPL_SMU1_LisH-like"/>
</dbReference>
<keyword evidence="2 9" id="KW-0853">WD repeat</keyword>
<dbReference type="STRING" id="1537102.L0AXZ7"/>
<dbReference type="InterPro" id="IPR001680">
    <property type="entry name" value="WD40_rpt"/>
</dbReference>
<dbReference type="InterPro" id="IPR036322">
    <property type="entry name" value="WD40_repeat_dom_sf"/>
</dbReference>
<protein>
    <recommendedName>
        <fullName evidence="8">WD40 repeat-containing protein SMU1</fullName>
    </recommendedName>
</protein>
<feature type="domain" description="TPL/SMU1 LisH-like dimerisation" evidence="10">
    <location>
        <begin position="11"/>
        <end position="38"/>
    </location>
</feature>
<dbReference type="InterPro" id="IPR019775">
    <property type="entry name" value="WD40_repeat_CS"/>
</dbReference>
<dbReference type="GO" id="GO:0016607">
    <property type="term" value="C:nuclear speck"/>
    <property type="evidence" value="ECO:0007669"/>
    <property type="project" value="UniProtKB-SubCell"/>
</dbReference>
<organism evidence="11 12">
    <name type="scientific">Theileria equi strain WA</name>
    <dbReference type="NCBI Taxonomy" id="1537102"/>
    <lineage>
        <taxon>Eukaryota</taxon>
        <taxon>Sar</taxon>
        <taxon>Alveolata</taxon>
        <taxon>Apicomplexa</taxon>
        <taxon>Aconoidasida</taxon>
        <taxon>Piroplasmida</taxon>
        <taxon>Theileriidae</taxon>
        <taxon>Theileria</taxon>
    </lineage>
</organism>
<keyword evidence="12" id="KW-1185">Reference proteome</keyword>
<dbReference type="Gene3D" id="2.130.10.10">
    <property type="entry name" value="YVTN repeat-like/Quinoprotein amine dehydrogenase"/>
    <property type="match status" value="1"/>
</dbReference>
<dbReference type="PROSITE" id="PS00678">
    <property type="entry name" value="WD_REPEATS_1"/>
    <property type="match status" value="1"/>
</dbReference>
<dbReference type="PROSITE" id="PS50896">
    <property type="entry name" value="LISH"/>
    <property type="match status" value="1"/>
</dbReference>
<dbReference type="SUPFAM" id="SSF50978">
    <property type="entry name" value="WD40 repeat-like"/>
    <property type="match status" value="1"/>
</dbReference>
<dbReference type="PANTHER" id="PTHR22848">
    <property type="entry name" value="WD40 REPEAT PROTEIN"/>
    <property type="match status" value="1"/>
</dbReference>
<dbReference type="GO" id="GO:0000398">
    <property type="term" value="P:mRNA splicing, via spliceosome"/>
    <property type="evidence" value="ECO:0007669"/>
    <property type="project" value="InterPro"/>
</dbReference>
<dbReference type="CDD" id="cd00200">
    <property type="entry name" value="WD40"/>
    <property type="match status" value="1"/>
</dbReference>
<dbReference type="InterPro" id="IPR006594">
    <property type="entry name" value="LisH"/>
</dbReference>
<dbReference type="GO" id="GO:0016740">
    <property type="term" value="F:transferase activity"/>
    <property type="evidence" value="ECO:0007669"/>
    <property type="project" value="UniProtKB-KW"/>
</dbReference>
<dbReference type="InterPro" id="IPR045184">
    <property type="entry name" value="SMU1"/>
</dbReference>
<dbReference type="Pfam" id="PF17814">
    <property type="entry name" value="LisH_TPL"/>
    <property type="match status" value="1"/>
</dbReference>
<proteinExistence type="inferred from homology"/>
<evidence type="ECO:0000313" key="11">
    <source>
        <dbReference type="EMBL" id="AFZ80420.1"/>
    </source>
</evidence>
<dbReference type="Pfam" id="PF00400">
    <property type="entry name" value="WD40"/>
    <property type="match status" value="4"/>
</dbReference>
<feature type="repeat" description="WD" evidence="9">
    <location>
        <begin position="355"/>
        <end position="396"/>
    </location>
</feature>
<evidence type="ECO:0000256" key="6">
    <source>
        <dbReference type="ARBA" id="ARBA00023242"/>
    </source>
</evidence>
<dbReference type="InterPro" id="IPR020472">
    <property type="entry name" value="WD40_PAC1"/>
</dbReference>
<evidence type="ECO:0000259" key="10">
    <source>
        <dbReference type="Pfam" id="PF17814"/>
    </source>
</evidence>
<dbReference type="SMART" id="SM00320">
    <property type="entry name" value="WD40"/>
    <property type="match status" value="6"/>
</dbReference>
<dbReference type="PRINTS" id="PR00320">
    <property type="entry name" value="GPROTEINBRPT"/>
</dbReference>
<evidence type="ECO:0000256" key="9">
    <source>
        <dbReference type="PROSITE-ProRule" id="PRU00221"/>
    </source>
</evidence>
<dbReference type="InterPro" id="IPR015943">
    <property type="entry name" value="WD40/YVTN_repeat-like_dom_sf"/>
</dbReference>
<feature type="repeat" description="WD" evidence="9">
    <location>
        <begin position="270"/>
        <end position="311"/>
    </location>
</feature>
<keyword evidence="6" id="KW-0539">Nucleus</keyword>
<dbReference type="PROSITE" id="PS50294">
    <property type="entry name" value="WD_REPEATS_REGION"/>
    <property type="match status" value="2"/>
</dbReference>
<dbReference type="SMART" id="SM00667">
    <property type="entry name" value="LisH"/>
    <property type="match status" value="1"/>
</dbReference>
<keyword evidence="5" id="KW-0508">mRNA splicing</keyword>
<evidence type="ECO:0000256" key="8">
    <source>
        <dbReference type="ARBA" id="ARBA00026184"/>
    </source>
</evidence>
<dbReference type="Proteomes" id="UP000031512">
    <property type="component" value="Chromosome 1"/>
</dbReference>
<sequence>MEKSVNVANEDVIKLILQYLRENGLNRSLLMLQEESGVALNSVSNLESLIADAQMGRWNQVLDVVDTMKLSQDTLFKLYDQIVRELVDLKESKLATSLMDNATPLISMQVAEPENYSRLRDLCKKRPNDSKEIYAGISGDSAHQHLTKNKKRNIVAEALSKDVEHVPQSRLLALIGMAVKWQEHLGMIPPGDQFDVFRNTSKKGSDEFTQCIKTVSRIIKFPEKSHPECVVFTPNGRHLISGSSDGFIEVWNWSLGTLDTELEYQKNDHFMLHDTLITSLATSRDSEIVASGDQEGNVRVWKLDTGECLRRFNNVHKGAITCMCFTRDSLNLLTGSFDSTARMHGLKSGKTLKEFRGHTSTVNAITYSSDGTRVITGSSDGFIKIWDSRTCDCIKSFPAYSSEKESVLMLKPVNALLNFGTFASGELILVCTKSSTIRLLNMSGACIRQFEDDQLKDVSFIDITVSKRNNWIYALGDDNVLYTFNGQSGKLEHFFTVHDKEAIGVFHHPHESVIASWGMDRTIKLLHP</sequence>
<dbReference type="PROSITE" id="PS50082">
    <property type="entry name" value="WD_REPEATS_2"/>
    <property type="match status" value="3"/>
</dbReference>
<evidence type="ECO:0000256" key="4">
    <source>
        <dbReference type="ARBA" id="ARBA00022737"/>
    </source>
</evidence>
<gene>
    <name evidence="11" type="ORF">BEWA_032730</name>
</gene>
<comment type="subcellular location">
    <subcellularLocation>
        <location evidence="1">Nucleus speckle</location>
    </subcellularLocation>
</comment>
<reference evidence="11 12" key="1">
    <citation type="journal article" date="2012" name="BMC Genomics">
        <title>Comparative genomic analysis and phylogenetic position of Theileria equi.</title>
        <authorList>
            <person name="Kappmeyer L.S."/>
            <person name="Thiagarajan M."/>
            <person name="Herndon D.R."/>
            <person name="Ramsay J.D."/>
            <person name="Caler E."/>
            <person name="Djikeng A."/>
            <person name="Gillespie J.J."/>
            <person name="Lau A.O."/>
            <person name="Roalson E.H."/>
            <person name="Silva J.C."/>
            <person name="Silva M.G."/>
            <person name="Suarez C.E."/>
            <person name="Ueti M.W."/>
            <person name="Nene V.M."/>
            <person name="Mealey R.H."/>
            <person name="Knowles D.P."/>
            <person name="Brayton K.A."/>
        </authorList>
    </citation>
    <scope>NUCLEOTIDE SEQUENCE [LARGE SCALE GENOMIC DNA]</scope>
    <source>
        <strain evidence="11 12">WA</strain>
    </source>
</reference>
<dbReference type="KEGG" id="beq:BEWA_032730"/>
<dbReference type="GeneID" id="15803282"/>
<evidence type="ECO:0000256" key="1">
    <source>
        <dbReference type="ARBA" id="ARBA00004324"/>
    </source>
</evidence>
<feature type="repeat" description="WD" evidence="9">
    <location>
        <begin position="230"/>
        <end position="252"/>
    </location>
</feature>
<dbReference type="OrthoDB" id="538223at2759"/>
<evidence type="ECO:0000256" key="2">
    <source>
        <dbReference type="ARBA" id="ARBA00022574"/>
    </source>
</evidence>
<keyword evidence="3" id="KW-0507">mRNA processing</keyword>
<dbReference type="AlphaFoldDB" id="L0AXZ7"/>
<evidence type="ECO:0000256" key="5">
    <source>
        <dbReference type="ARBA" id="ARBA00023187"/>
    </source>
</evidence>
<dbReference type="RefSeq" id="XP_004830086.1">
    <property type="nucleotide sequence ID" value="XM_004830029.1"/>
</dbReference>
<dbReference type="VEuPathDB" id="PiroplasmaDB:BEWA_032730"/>
<evidence type="ECO:0000313" key="12">
    <source>
        <dbReference type="Proteomes" id="UP000031512"/>
    </source>
</evidence>
<dbReference type="eggNOG" id="KOG0275">
    <property type="taxonomic scope" value="Eukaryota"/>
</dbReference>
<evidence type="ECO:0000256" key="3">
    <source>
        <dbReference type="ARBA" id="ARBA00022664"/>
    </source>
</evidence>
<keyword evidence="11" id="KW-0808">Transferase</keyword>
<evidence type="ECO:0000256" key="7">
    <source>
        <dbReference type="ARBA" id="ARBA00025801"/>
    </source>
</evidence>
<comment type="similarity">
    <text evidence="7">Belongs to the WD repeat SMU1 family.</text>
</comment>
<dbReference type="EMBL" id="CP001669">
    <property type="protein sequence ID" value="AFZ80420.1"/>
    <property type="molecule type" value="Genomic_DNA"/>
</dbReference>
<accession>L0AXZ7</accession>
<name>L0AXZ7_THEEQ</name>